<dbReference type="Pfam" id="PF22041">
    <property type="entry name" value="GST_C_7"/>
    <property type="match status" value="1"/>
</dbReference>
<dbReference type="Pfam" id="PF00134">
    <property type="entry name" value="Cyclin_N"/>
    <property type="match status" value="1"/>
</dbReference>
<dbReference type="GO" id="GO:0016538">
    <property type="term" value="F:cyclin-dependent protein serine/threonine kinase regulator activity"/>
    <property type="evidence" value="ECO:0007669"/>
    <property type="project" value="InterPro"/>
</dbReference>
<keyword evidence="3" id="KW-0195">Cyclin</keyword>
<feature type="region of interest" description="Disordered" evidence="4">
    <location>
        <begin position="586"/>
        <end position="649"/>
    </location>
</feature>
<dbReference type="SUPFAM" id="SSF47954">
    <property type="entry name" value="Cyclin-like"/>
    <property type="match status" value="2"/>
</dbReference>
<evidence type="ECO:0000313" key="6">
    <source>
        <dbReference type="EMBL" id="KAF1920944.1"/>
    </source>
</evidence>
<keyword evidence="7" id="KW-1185">Reference proteome</keyword>
<evidence type="ECO:0000313" key="7">
    <source>
        <dbReference type="Proteomes" id="UP000800096"/>
    </source>
</evidence>
<dbReference type="GO" id="GO:0006357">
    <property type="term" value="P:regulation of transcription by RNA polymerase II"/>
    <property type="evidence" value="ECO:0007669"/>
    <property type="project" value="InterPro"/>
</dbReference>
<accession>A0A6A5R1U6</accession>
<evidence type="ECO:0000256" key="3">
    <source>
        <dbReference type="RuleBase" id="RU000383"/>
    </source>
</evidence>
<dbReference type="InterPro" id="IPR043198">
    <property type="entry name" value="Cyclin/Ssn8"/>
</dbReference>
<dbReference type="InterPro" id="IPR036915">
    <property type="entry name" value="Cyclin-like_sf"/>
</dbReference>
<proteinExistence type="inferred from homology"/>
<dbReference type="InterPro" id="IPR036282">
    <property type="entry name" value="Glutathione-S-Trfase_C_sf"/>
</dbReference>
<comment type="similarity">
    <text evidence="1">Belongs to the cyclin family. Cyclin C subfamily.</text>
</comment>
<feature type="domain" description="GST N-terminal" evidence="5">
    <location>
        <begin position="12"/>
        <end position="103"/>
    </location>
</feature>
<evidence type="ECO:0000256" key="1">
    <source>
        <dbReference type="ARBA" id="ARBA00008638"/>
    </source>
</evidence>
<evidence type="ECO:0000259" key="5">
    <source>
        <dbReference type="PROSITE" id="PS50404"/>
    </source>
</evidence>
<gene>
    <name evidence="6" type="ORF">BDU57DRAFT_534665</name>
</gene>
<sequence>MTDSNSLVLYDISSPLRPRSYAPNPSKARITLSFKKVAFRTEWVDILDITETRKGLCCPATRKLDDGSDFYTLPMLQDPASGKVVGDSFDIANYLENNFPDSGGSLFPEDSTGTGLDYESPNKDAMFYAPLTTNEGSKNEAYAKFNTHVDATFSANLQAFGQFLPFNPETAEAVKALMCKRAHLNSWDDLTVQGEARKPLLAAFEVALKSLAERFMINGGGPYLEGEKANYADIIVGGWVNMMAVVMPAEEWREFRTWYGGVFGRLHDALQEKYFLTTTTPAKQPPYHSIALHPPIAYRLRKARIDIQYSRRREMVSTALPPGQPRRELPRPPPPAVVESEQQWVFTEEELLQAPSITDGMPAEEERTLRRKGVNFILQVGMMLKLPQTTLSTAAVFFNRYLMRHSLKPRPGYKPLHHYQIAATALFLATKVEENCRKMKELVVACVRVALKDPNKLVDEQTKDFWKWRDTILYSEDVLLEALCFDLNVESPYKTMYDMLKYYNVEHNKKLRNSAWAFLSDSASTQMCLLFTSRTIAAASMYAGARTAEVELDELDGTPWWEIQHVKLRDIRRACNLMADLYEKSPDKDGEPNMYAGLRSPEDGIDFGDTPRSIEGLQSTVPEQVQNQLPANGTGVATERGSEEGELDG</sequence>
<dbReference type="CDD" id="cd20546">
    <property type="entry name" value="CYCLIN_SpCG1C_ScCTK2-like_rpt2"/>
    <property type="match status" value="1"/>
</dbReference>
<dbReference type="InterPro" id="IPR054416">
    <property type="entry name" value="GST_UstS-like_C"/>
</dbReference>
<dbReference type="PROSITE" id="PS50404">
    <property type="entry name" value="GST_NTER"/>
    <property type="match status" value="1"/>
</dbReference>
<dbReference type="Proteomes" id="UP000800096">
    <property type="component" value="Unassembled WGS sequence"/>
</dbReference>
<evidence type="ECO:0000256" key="2">
    <source>
        <dbReference type="ARBA" id="ARBA00014912"/>
    </source>
</evidence>
<dbReference type="FunFam" id="1.10.472.10:FF:000201">
    <property type="entry name" value="Cyclin pch1"/>
    <property type="match status" value="1"/>
</dbReference>
<dbReference type="Pfam" id="PF13409">
    <property type="entry name" value="GST_N_2"/>
    <property type="match status" value="1"/>
</dbReference>
<organism evidence="6 7">
    <name type="scientific">Ampelomyces quisqualis</name>
    <name type="common">Powdery mildew agent</name>
    <dbReference type="NCBI Taxonomy" id="50730"/>
    <lineage>
        <taxon>Eukaryota</taxon>
        <taxon>Fungi</taxon>
        <taxon>Dikarya</taxon>
        <taxon>Ascomycota</taxon>
        <taxon>Pezizomycotina</taxon>
        <taxon>Dothideomycetes</taxon>
        <taxon>Pleosporomycetidae</taxon>
        <taxon>Pleosporales</taxon>
        <taxon>Pleosporineae</taxon>
        <taxon>Phaeosphaeriaceae</taxon>
        <taxon>Ampelomyces</taxon>
    </lineage>
</organism>
<dbReference type="EMBL" id="ML979132">
    <property type="protein sequence ID" value="KAF1920944.1"/>
    <property type="molecule type" value="Genomic_DNA"/>
</dbReference>
<dbReference type="SUPFAM" id="SSF52833">
    <property type="entry name" value="Thioredoxin-like"/>
    <property type="match status" value="1"/>
</dbReference>
<dbReference type="InterPro" id="IPR006671">
    <property type="entry name" value="Cyclin_N"/>
</dbReference>
<feature type="compositionally biased region" description="Polar residues" evidence="4">
    <location>
        <begin position="616"/>
        <end position="631"/>
    </location>
</feature>
<dbReference type="InterPro" id="IPR013763">
    <property type="entry name" value="Cyclin-like_dom"/>
</dbReference>
<dbReference type="Gene3D" id="3.40.30.10">
    <property type="entry name" value="Glutaredoxin"/>
    <property type="match status" value="1"/>
</dbReference>
<dbReference type="InterPro" id="IPR036249">
    <property type="entry name" value="Thioredoxin-like_sf"/>
</dbReference>
<dbReference type="Gene3D" id="1.20.1050.10">
    <property type="match status" value="1"/>
</dbReference>
<evidence type="ECO:0000256" key="4">
    <source>
        <dbReference type="SAM" id="MobiDB-lite"/>
    </source>
</evidence>
<dbReference type="OrthoDB" id="25002at2759"/>
<dbReference type="SUPFAM" id="SSF47616">
    <property type="entry name" value="GST C-terminal domain-like"/>
    <property type="match status" value="1"/>
</dbReference>
<dbReference type="InterPro" id="IPR004045">
    <property type="entry name" value="Glutathione_S-Trfase_N"/>
</dbReference>
<name>A0A6A5R1U6_AMPQU</name>
<dbReference type="AlphaFoldDB" id="A0A6A5R1U6"/>
<dbReference type="FunFam" id="1.10.472.10:FF:000072">
    <property type="entry name" value="Cyclin Pch1"/>
    <property type="match status" value="1"/>
</dbReference>
<protein>
    <recommendedName>
        <fullName evidence="2">RNA polymerase II holoenzyme cyclin-like subunit</fullName>
    </recommendedName>
</protein>
<dbReference type="Gene3D" id="1.10.472.10">
    <property type="entry name" value="Cyclin-like"/>
    <property type="match status" value="2"/>
</dbReference>
<dbReference type="CDD" id="cd20545">
    <property type="entry name" value="CYCLIN_SpCG1C-like_rpt1"/>
    <property type="match status" value="1"/>
</dbReference>
<dbReference type="SMART" id="SM00385">
    <property type="entry name" value="CYCLIN"/>
    <property type="match status" value="2"/>
</dbReference>
<dbReference type="PANTHER" id="PTHR10026">
    <property type="entry name" value="CYCLIN"/>
    <property type="match status" value="1"/>
</dbReference>
<reference evidence="6" key="1">
    <citation type="journal article" date="2020" name="Stud. Mycol.">
        <title>101 Dothideomycetes genomes: a test case for predicting lifestyles and emergence of pathogens.</title>
        <authorList>
            <person name="Haridas S."/>
            <person name="Albert R."/>
            <person name="Binder M."/>
            <person name="Bloem J."/>
            <person name="Labutti K."/>
            <person name="Salamov A."/>
            <person name="Andreopoulos B."/>
            <person name="Baker S."/>
            <person name="Barry K."/>
            <person name="Bills G."/>
            <person name="Bluhm B."/>
            <person name="Cannon C."/>
            <person name="Castanera R."/>
            <person name="Culley D."/>
            <person name="Daum C."/>
            <person name="Ezra D."/>
            <person name="Gonzalez J."/>
            <person name="Henrissat B."/>
            <person name="Kuo A."/>
            <person name="Liang C."/>
            <person name="Lipzen A."/>
            <person name="Lutzoni F."/>
            <person name="Magnuson J."/>
            <person name="Mondo S."/>
            <person name="Nolan M."/>
            <person name="Ohm R."/>
            <person name="Pangilinan J."/>
            <person name="Park H.-J."/>
            <person name="Ramirez L."/>
            <person name="Alfaro M."/>
            <person name="Sun H."/>
            <person name="Tritt A."/>
            <person name="Yoshinaga Y."/>
            <person name="Zwiers L.-H."/>
            <person name="Turgeon B."/>
            <person name="Goodwin S."/>
            <person name="Spatafora J."/>
            <person name="Crous P."/>
            <person name="Grigoriev I."/>
        </authorList>
    </citation>
    <scope>NUCLEOTIDE SEQUENCE</scope>
    <source>
        <strain evidence="6">HMLAC05119</strain>
    </source>
</reference>